<keyword evidence="5" id="KW-1185">Reference proteome</keyword>
<evidence type="ECO:0000256" key="1">
    <source>
        <dbReference type="ARBA" id="ARBA00022723"/>
    </source>
</evidence>
<dbReference type="GO" id="GO:0046872">
    <property type="term" value="F:metal ion binding"/>
    <property type="evidence" value="ECO:0007669"/>
    <property type="project" value="UniProtKB-KW"/>
</dbReference>
<evidence type="ECO:0000313" key="5">
    <source>
        <dbReference type="Proteomes" id="UP000598174"/>
    </source>
</evidence>
<feature type="region of interest" description="Disordered" evidence="3">
    <location>
        <begin position="220"/>
        <end position="240"/>
    </location>
</feature>
<protein>
    <recommendedName>
        <fullName evidence="6">(2Fe-2S) ferredoxin domain-containing protein</fullName>
    </recommendedName>
</protein>
<dbReference type="AlphaFoldDB" id="A0A919JED8"/>
<dbReference type="GO" id="GO:0016829">
    <property type="term" value="F:lyase activity"/>
    <property type="evidence" value="ECO:0007669"/>
    <property type="project" value="UniProtKB-KW"/>
</dbReference>
<evidence type="ECO:0008006" key="6">
    <source>
        <dbReference type="Google" id="ProtNLM"/>
    </source>
</evidence>
<dbReference type="Pfam" id="PF01903">
    <property type="entry name" value="CbiX"/>
    <property type="match status" value="1"/>
</dbReference>
<name>A0A919JED8_9ACTN</name>
<dbReference type="EMBL" id="BOMM01000070">
    <property type="protein sequence ID" value="GIE15636.1"/>
    <property type="molecule type" value="Genomic_DNA"/>
</dbReference>
<evidence type="ECO:0000313" key="4">
    <source>
        <dbReference type="EMBL" id="GIE15636.1"/>
    </source>
</evidence>
<dbReference type="CDD" id="cd02980">
    <property type="entry name" value="TRX_Fd_family"/>
    <property type="match status" value="1"/>
</dbReference>
<organism evidence="4 5">
    <name type="scientific">Paractinoplanes ferrugineus</name>
    <dbReference type="NCBI Taxonomy" id="113564"/>
    <lineage>
        <taxon>Bacteria</taxon>
        <taxon>Bacillati</taxon>
        <taxon>Actinomycetota</taxon>
        <taxon>Actinomycetes</taxon>
        <taxon>Micromonosporales</taxon>
        <taxon>Micromonosporaceae</taxon>
        <taxon>Paractinoplanes</taxon>
    </lineage>
</organism>
<gene>
    <name evidence="4" type="ORF">Afe05nite_74760</name>
</gene>
<proteinExistence type="predicted"/>
<keyword evidence="2" id="KW-0456">Lyase</keyword>
<evidence type="ECO:0000256" key="2">
    <source>
        <dbReference type="ARBA" id="ARBA00023239"/>
    </source>
</evidence>
<reference evidence="4" key="1">
    <citation type="submission" date="2021-01" db="EMBL/GenBank/DDBJ databases">
        <title>Whole genome shotgun sequence of Actinoplanes ferrugineus NBRC 15555.</title>
        <authorList>
            <person name="Komaki H."/>
            <person name="Tamura T."/>
        </authorList>
    </citation>
    <scope>NUCLEOTIDE SEQUENCE</scope>
    <source>
        <strain evidence="4">NBRC 15555</strain>
    </source>
</reference>
<sequence>MTVLLVARAVTHHGGHDAIHRLAAQVSATTGVPTQACFLDGAEPSLHTALDETADHAEVLLVPAHLPPDRYLDTWIRRAVAHWRATRDRHPTISVSQPLATQPSLVTAVAEATTGGHTLLDGNPGPFRSPAWSQITRHRRQVLICRGPRCTAYGANQVATALNERLAKNGLGDDDVLVTATGCLFPCNLGPLVVVHPDDTWYENVDPNLAIRIVDEHLRDGSPVDGHRPRNADSSGVRSD</sequence>
<dbReference type="RefSeq" id="WP_203821999.1">
    <property type="nucleotide sequence ID" value="NZ_BAAABP010000015.1"/>
</dbReference>
<dbReference type="InterPro" id="IPR036249">
    <property type="entry name" value="Thioredoxin-like_sf"/>
</dbReference>
<dbReference type="Gene3D" id="3.40.30.10">
    <property type="entry name" value="Glutaredoxin"/>
    <property type="match status" value="1"/>
</dbReference>
<feature type="compositionally biased region" description="Basic and acidic residues" evidence="3">
    <location>
        <begin position="220"/>
        <end position="231"/>
    </location>
</feature>
<accession>A0A919JED8</accession>
<dbReference type="Proteomes" id="UP000598174">
    <property type="component" value="Unassembled WGS sequence"/>
</dbReference>
<keyword evidence="1" id="KW-0479">Metal-binding</keyword>
<dbReference type="InterPro" id="IPR002762">
    <property type="entry name" value="CbiX-like"/>
</dbReference>
<dbReference type="SUPFAM" id="SSF53800">
    <property type="entry name" value="Chelatase"/>
    <property type="match status" value="1"/>
</dbReference>
<evidence type="ECO:0000256" key="3">
    <source>
        <dbReference type="SAM" id="MobiDB-lite"/>
    </source>
</evidence>
<dbReference type="SUPFAM" id="SSF52833">
    <property type="entry name" value="Thioredoxin-like"/>
    <property type="match status" value="1"/>
</dbReference>
<comment type="caution">
    <text evidence="4">The sequence shown here is derived from an EMBL/GenBank/DDBJ whole genome shotgun (WGS) entry which is preliminary data.</text>
</comment>
<dbReference type="Pfam" id="PF01257">
    <property type="entry name" value="2Fe-2S_thioredx"/>
    <property type="match status" value="1"/>
</dbReference>
<dbReference type="Gene3D" id="3.40.50.1400">
    <property type="match status" value="1"/>
</dbReference>